<organism evidence="2 3">
    <name type="scientific">Aaosphaeria arxii CBS 175.79</name>
    <dbReference type="NCBI Taxonomy" id="1450172"/>
    <lineage>
        <taxon>Eukaryota</taxon>
        <taxon>Fungi</taxon>
        <taxon>Dikarya</taxon>
        <taxon>Ascomycota</taxon>
        <taxon>Pezizomycotina</taxon>
        <taxon>Dothideomycetes</taxon>
        <taxon>Pleosporomycetidae</taxon>
        <taxon>Pleosporales</taxon>
        <taxon>Pleosporales incertae sedis</taxon>
        <taxon>Aaosphaeria</taxon>
    </lineage>
</organism>
<evidence type="ECO:0000313" key="3">
    <source>
        <dbReference type="Proteomes" id="UP000799778"/>
    </source>
</evidence>
<dbReference type="Gene3D" id="3.40.630.30">
    <property type="match status" value="1"/>
</dbReference>
<name>A0A6A5Y587_9PLEO</name>
<dbReference type="Proteomes" id="UP000799778">
    <property type="component" value="Unassembled WGS sequence"/>
</dbReference>
<dbReference type="EMBL" id="ML978067">
    <property type="protein sequence ID" value="KAF2020207.1"/>
    <property type="molecule type" value="Genomic_DNA"/>
</dbReference>
<evidence type="ECO:0000259" key="1">
    <source>
        <dbReference type="PROSITE" id="PS51186"/>
    </source>
</evidence>
<dbReference type="GO" id="GO:0016747">
    <property type="term" value="F:acyltransferase activity, transferring groups other than amino-acyl groups"/>
    <property type="evidence" value="ECO:0007669"/>
    <property type="project" value="InterPro"/>
</dbReference>
<dbReference type="InterPro" id="IPR000182">
    <property type="entry name" value="GNAT_dom"/>
</dbReference>
<dbReference type="InterPro" id="IPR016181">
    <property type="entry name" value="Acyl_CoA_acyltransferase"/>
</dbReference>
<evidence type="ECO:0000313" key="2">
    <source>
        <dbReference type="EMBL" id="KAF2020207.1"/>
    </source>
</evidence>
<dbReference type="OrthoDB" id="10264707at2759"/>
<gene>
    <name evidence="2" type="ORF">BU24DRAFT_419779</name>
</gene>
<dbReference type="InterPro" id="IPR052742">
    <property type="entry name" value="Mito_N-acetyltransferase"/>
</dbReference>
<dbReference type="SUPFAM" id="SSF55729">
    <property type="entry name" value="Acyl-CoA N-acyltransferases (Nat)"/>
    <property type="match status" value="1"/>
</dbReference>
<keyword evidence="3" id="KW-1185">Reference proteome</keyword>
<proteinExistence type="predicted"/>
<reference evidence="2" key="1">
    <citation type="journal article" date="2020" name="Stud. Mycol.">
        <title>101 Dothideomycetes genomes: a test case for predicting lifestyles and emergence of pathogens.</title>
        <authorList>
            <person name="Haridas S."/>
            <person name="Albert R."/>
            <person name="Binder M."/>
            <person name="Bloem J."/>
            <person name="Labutti K."/>
            <person name="Salamov A."/>
            <person name="Andreopoulos B."/>
            <person name="Baker S."/>
            <person name="Barry K."/>
            <person name="Bills G."/>
            <person name="Bluhm B."/>
            <person name="Cannon C."/>
            <person name="Castanera R."/>
            <person name="Culley D."/>
            <person name="Daum C."/>
            <person name="Ezra D."/>
            <person name="Gonzalez J."/>
            <person name="Henrissat B."/>
            <person name="Kuo A."/>
            <person name="Liang C."/>
            <person name="Lipzen A."/>
            <person name="Lutzoni F."/>
            <person name="Magnuson J."/>
            <person name="Mondo S."/>
            <person name="Nolan M."/>
            <person name="Ohm R."/>
            <person name="Pangilinan J."/>
            <person name="Park H.-J."/>
            <person name="Ramirez L."/>
            <person name="Alfaro M."/>
            <person name="Sun H."/>
            <person name="Tritt A."/>
            <person name="Yoshinaga Y."/>
            <person name="Zwiers L.-H."/>
            <person name="Turgeon B."/>
            <person name="Goodwin S."/>
            <person name="Spatafora J."/>
            <person name="Crous P."/>
            <person name="Grigoriev I."/>
        </authorList>
    </citation>
    <scope>NUCLEOTIDE SEQUENCE</scope>
    <source>
        <strain evidence="2">CBS 175.79</strain>
    </source>
</reference>
<accession>A0A6A5Y587</accession>
<dbReference type="PROSITE" id="PS51186">
    <property type="entry name" value="GNAT"/>
    <property type="match status" value="1"/>
</dbReference>
<dbReference type="RefSeq" id="XP_033388546.1">
    <property type="nucleotide sequence ID" value="XM_033527303.1"/>
</dbReference>
<dbReference type="PANTHER" id="PTHR43138">
    <property type="entry name" value="ACETYLTRANSFERASE, GNAT FAMILY"/>
    <property type="match status" value="1"/>
</dbReference>
<dbReference type="GeneID" id="54284700"/>
<dbReference type="PANTHER" id="PTHR43138:SF2">
    <property type="entry name" value="PROTEIN SPT10"/>
    <property type="match status" value="1"/>
</dbReference>
<dbReference type="GO" id="GO:0005634">
    <property type="term" value="C:nucleus"/>
    <property type="evidence" value="ECO:0007669"/>
    <property type="project" value="TreeGrafter"/>
</dbReference>
<dbReference type="AlphaFoldDB" id="A0A6A5Y587"/>
<sequence length="227" mass="25117">MPAMLDDPTSAPIAREVLQPTLTPLIVTLKDGTTKATIIPFTSVTQVPPRLINYLWSQMSLEIEKGDTYPMAEPLPLSTFGPYWFAKFAAVMLLGEHGSVADVTAMDAAEDVEWEKVCLGTFYIKPNYPGRSSHVCNAGFIVTAASRNRGVGKLLGKAYLEWAPKLGYTYSVFNLVYETNVASCKIWDSLGFERIGRVKKCGKLKSYPGKRIDAIVFGYDFEPDLTE</sequence>
<feature type="domain" description="N-acetyltransferase" evidence="1">
    <location>
        <begin position="59"/>
        <end position="222"/>
    </location>
</feature>
<protein>
    <submittedName>
        <fullName evidence="2">Histone acetyltransferase-like protein</fullName>
    </submittedName>
</protein>
<keyword evidence="2" id="KW-0808">Transferase</keyword>
<dbReference type="Pfam" id="PF00583">
    <property type="entry name" value="Acetyltransf_1"/>
    <property type="match status" value="1"/>
</dbReference>